<comment type="catalytic activity">
    <reaction evidence="1">
        <text>(2R)-2-phosphoglycerate = (2R)-3-phosphoglycerate</text>
        <dbReference type="Rhea" id="RHEA:15901"/>
        <dbReference type="ChEBI" id="CHEBI:58272"/>
        <dbReference type="ChEBI" id="CHEBI:58289"/>
        <dbReference type="EC" id="5.4.2.11"/>
    </reaction>
</comment>
<name>A0A382MEQ8_9ZZZZ</name>
<reference evidence="7" key="1">
    <citation type="submission" date="2018-05" db="EMBL/GenBank/DDBJ databases">
        <authorList>
            <person name="Lanie J.A."/>
            <person name="Ng W.-L."/>
            <person name="Kazmierczak K.M."/>
            <person name="Andrzejewski T.M."/>
            <person name="Davidsen T.M."/>
            <person name="Wayne K.J."/>
            <person name="Tettelin H."/>
            <person name="Glass J.I."/>
            <person name="Rusch D."/>
            <person name="Podicherti R."/>
            <person name="Tsui H.-C.T."/>
            <person name="Winkler M.E."/>
        </authorList>
    </citation>
    <scope>NUCLEOTIDE SEQUENCE</scope>
</reference>
<dbReference type="EMBL" id="UINC01092715">
    <property type="protein sequence ID" value="SVC46535.1"/>
    <property type="molecule type" value="Genomic_DNA"/>
</dbReference>
<keyword evidence="5" id="KW-0413">Isomerase</keyword>
<dbReference type="HAMAP" id="MF_01039">
    <property type="entry name" value="PGAM_GpmA"/>
    <property type="match status" value="1"/>
</dbReference>
<dbReference type="InterPro" id="IPR029033">
    <property type="entry name" value="His_PPase_superfam"/>
</dbReference>
<dbReference type="InterPro" id="IPR013078">
    <property type="entry name" value="His_Pase_superF_clade-1"/>
</dbReference>
<dbReference type="SMART" id="SM00855">
    <property type="entry name" value="PGAM"/>
    <property type="match status" value="1"/>
</dbReference>
<dbReference type="CDD" id="cd07067">
    <property type="entry name" value="HP_PGM_like"/>
    <property type="match status" value="1"/>
</dbReference>
<keyword evidence="4" id="KW-0324">Glycolysis</keyword>
<dbReference type="NCBIfam" id="NF010713">
    <property type="entry name" value="PRK14115.1"/>
    <property type="match status" value="1"/>
</dbReference>
<dbReference type="GO" id="GO:0006096">
    <property type="term" value="P:glycolytic process"/>
    <property type="evidence" value="ECO:0007669"/>
    <property type="project" value="UniProtKB-KW"/>
</dbReference>
<dbReference type="EC" id="5.4.2.11" evidence="3"/>
<dbReference type="InterPro" id="IPR001345">
    <property type="entry name" value="PG/BPGM_mutase_AS"/>
</dbReference>
<evidence type="ECO:0000256" key="4">
    <source>
        <dbReference type="ARBA" id="ARBA00023152"/>
    </source>
</evidence>
<evidence type="ECO:0000256" key="2">
    <source>
        <dbReference type="ARBA" id="ARBA00006717"/>
    </source>
</evidence>
<proteinExistence type="inferred from homology"/>
<dbReference type="Gene3D" id="3.40.50.1240">
    <property type="entry name" value="Phosphoglycerate mutase-like"/>
    <property type="match status" value="1"/>
</dbReference>
<evidence type="ECO:0000256" key="5">
    <source>
        <dbReference type="ARBA" id="ARBA00023235"/>
    </source>
</evidence>
<dbReference type="FunFam" id="3.40.50.1240:FF:000003">
    <property type="entry name" value="2,3-bisphosphoglycerate-dependent phosphoglycerate mutase"/>
    <property type="match status" value="1"/>
</dbReference>
<dbReference type="PIRSF" id="PIRSF000709">
    <property type="entry name" value="6PFK_2-Ptase"/>
    <property type="match status" value="1"/>
</dbReference>
<evidence type="ECO:0000256" key="3">
    <source>
        <dbReference type="ARBA" id="ARBA00012028"/>
    </source>
</evidence>
<dbReference type="InterPro" id="IPR005952">
    <property type="entry name" value="Phosphogly_mut1"/>
</dbReference>
<dbReference type="Pfam" id="PF00300">
    <property type="entry name" value="His_Phos_1"/>
    <property type="match status" value="1"/>
</dbReference>
<gene>
    <name evidence="7" type="ORF">METZ01_LOCUS299389</name>
</gene>
<organism evidence="7">
    <name type="scientific">marine metagenome</name>
    <dbReference type="NCBI Taxonomy" id="408172"/>
    <lineage>
        <taxon>unclassified sequences</taxon>
        <taxon>metagenomes</taxon>
        <taxon>ecological metagenomes</taxon>
    </lineage>
</organism>
<dbReference type="PROSITE" id="PS00175">
    <property type="entry name" value="PG_MUTASE"/>
    <property type="match status" value="1"/>
</dbReference>
<accession>A0A382MEQ8</accession>
<dbReference type="AlphaFoldDB" id="A0A382MEQ8"/>
<dbReference type="NCBIfam" id="TIGR01258">
    <property type="entry name" value="pgm_1"/>
    <property type="match status" value="1"/>
</dbReference>
<protein>
    <recommendedName>
        <fullName evidence="3">phosphoglycerate mutase (2,3-diphosphoglycerate-dependent)</fullName>
        <ecNumber evidence="3">5.4.2.11</ecNumber>
    </recommendedName>
</protein>
<feature type="region of interest" description="Disordered" evidence="6">
    <location>
        <begin position="230"/>
        <end position="249"/>
    </location>
</feature>
<dbReference type="SUPFAM" id="SSF53254">
    <property type="entry name" value="Phosphoglycerate mutase-like"/>
    <property type="match status" value="1"/>
</dbReference>
<sequence>MPTLILLRHGQSEWNQQNLFTGWYDCDLTDTGIKEALHAGKLLREAEVIPDVTYSSLQKRAIKTAELVNQSLDKKIPIHKNWRLNERHYGDLTGLNKSDAKIKFGEEKIQEWRRGYNTPPPPISPENHFNPNGDDIYMNVPKESIPVSECLADVVNRLIPYWDSDISADLKSGKKVLIAAHGNSLRALCKHLDKIEDKEIVKLNIPTGMPFIYELDDELNPKIKKPVLERAIDPETARTQAESVEKQTH</sequence>
<dbReference type="GO" id="GO:0004619">
    <property type="term" value="F:phosphoglycerate mutase activity"/>
    <property type="evidence" value="ECO:0007669"/>
    <property type="project" value="UniProtKB-EC"/>
</dbReference>
<dbReference type="PANTHER" id="PTHR11931">
    <property type="entry name" value="PHOSPHOGLYCERATE MUTASE"/>
    <property type="match status" value="1"/>
</dbReference>
<evidence type="ECO:0000313" key="7">
    <source>
        <dbReference type="EMBL" id="SVC46535.1"/>
    </source>
</evidence>
<evidence type="ECO:0000256" key="1">
    <source>
        <dbReference type="ARBA" id="ARBA00000380"/>
    </source>
</evidence>
<comment type="similarity">
    <text evidence="2">Belongs to the phosphoglycerate mutase family. BPG-dependent PGAM subfamily.</text>
</comment>
<evidence type="ECO:0000256" key="6">
    <source>
        <dbReference type="SAM" id="MobiDB-lite"/>
    </source>
</evidence>